<dbReference type="PANTHER" id="PTHR24193">
    <property type="entry name" value="ANKYRIN REPEAT PROTEIN"/>
    <property type="match status" value="1"/>
</dbReference>
<organism evidence="4 5">
    <name type="scientific">Cinara cedri</name>
    <dbReference type="NCBI Taxonomy" id="506608"/>
    <lineage>
        <taxon>Eukaryota</taxon>
        <taxon>Metazoa</taxon>
        <taxon>Ecdysozoa</taxon>
        <taxon>Arthropoda</taxon>
        <taxon>Hexapoda</taxon>
        <taxon>Insecta</taxon>
        <taxon>Pterygota</taxon>
        <taxon>Neoptera</taxon>
        <taxon>Paraneoptera</taxon>
        <taxon>Hemiptera</taxon>
        <taxon>Sternorrhyncha</taxon>
        <taxon>Aphidomorpha</taxon>
        <taxon>Aphidoidea</taxon>
        <taxon>Aphididae</taxon>
        <taxon>Lachninae</taxon>
        <taxon>Cinara</taxon>
    </lineage>
</organism>
<dbReference type="InterPro" id="IPR050663">
    <property type="entry name" value="Ankyrin-SOCS_Box"/>
</dbReference>
<evidence type="ECO:0000256" key="3">
    <source>
        <dbReference type="PROSITE-ProRule" id="PRU00023"/>
    </source>
</evidence>
<dbReference type="EMBL" id="CABPRJ010000580">
    <property type="protein sequence ID" value="VVC31084.1"/>
    <property type="molecule type" value="Genomic_DNA"/>
</dbReference>
<feature type="repeat" description="ANK" evidence="3">
    <location>
        <begin position="195"/>
        <end position="236"/>
    </location>
</feature>
<protein>
    <submittedName>
        <fullName evidence="4">Ankyrin repeat-containing domain,Ankyrin repeat</fullName>
    </submittedName>
</protein>
<keyword evidence="1" id="KW-0677">Repeat</keyword>
<dbReference type="AlphaFoldDB" id="A0A5E4MJK3"/>
<keyword evidence="2 3" id="KW-0040">ANK repeat</keyword>
<sequence length="302" mass="33505">MYNAQQGINWHEILRQVNSDPELNSQNVINKIAEAILKAHPNINFNLNNVALLHIAINYNTKTAEEKNRVDTINIVKALLETGIDVKAKDPTDDETFLLRATKRKEIDIEVIKAIINAGAEVNAAYCVSKVTSLHNAASNDRSDIVKTLLETGADPNAIDVFQDTALHVASLHGYAEVIFHLLTAGAKVNAKDNQGETPLHNAATFISLNPKKAQKGQKVIKILLMYDADILSKNGWDKTPMDVTRKDDIKLFIEKAFNEVRSMKGEEIDTIVDYLLPEIAKYLTDTGVEKIAKKALTTTKH</sequence>
<dbReference type="GO" id="GO:0005634">
    <property type="term" value="C:nucleus"/>
    <property type="evidence" value="ECO:0007669"/>
    <property type="project" value="TreeGrafter"/>
</dbReference>
<gene>
    <name evidence="4" type="ORF">CINCED_3A010959</name>
</gene>
<dbReference type="PROSITE" id="PS50088">
    <property type="entry name" value="ANK_REPEAT"/>
    <property type="match status" value="3"/>
</dbReference>
<name>A0A5E4MJK3_9HEMI</name>
<dbReference type="SMART" id="SM00248">
    <property type="entry name" value="ANK"/>
    <property type="match status" value="5"/>
</dbReference>
<feature type="repeat" description="ANK" evidence="3">
    <location>
        <begin position="162"/>
        <end position="194"/>
    </location>
</feature>
<evidence type="ECO:0000313" key="5">
    <source>
        <dbReference type="Proteomes" id="UP000325440"/>
    </source>
</evidence>
<dbReference type="PROSITE" id="PS50297">
    <property type="entry name" value="ANK_REP_REGION"/>
    <property type="match status" value="2"/>
</dbReference>
<proteinExistence type="predicted"/>
<dbReference type="PANTHER" id="PTHR24193:SF122">
    <property type="entry name" value="ANKYRIN REPEAT DOMAIN-CONTAINING PROTEIN 23"/>
    <property type="match status" value="1"/>
</dbReference>
<evidence type="ECO:0000256" key="2">
    <source>
        <dbReference type="ARBA" id="ARBA00023043"/>
    </source>
</evidence>
<evidence type="ECO:0000256" key="1">
    <source>
        <dbReference type="ARBA" id="ARBA00022737"/>
    </source>
</evidence>
<reference evidence="4 5" key="1">
    <citation type="submission" date="2019-08" db="EMBL/GenBank/DDBJ databases">
        <authorList>
            <person name="Alioto T."/>
            <person name="Alioto T."/>
            <person name="Gomez Garrido J."/>
        </authorList>
    </citation>
    <scope>NUCLEOTIDE SEQUENCE [LARGE SCALE GENOMIC DNA]</scope>
</reference>
<dbReference type="SUPFAM" id="SSF48403">
    <property type="entry name" value="Ankyrin repeat"/>
    <property type="match status" value="1"/>
</dbReference>
<dbReference type="Proteomes" id="UP000325440">
    <property type="component" value="Unassembled WGS sequence"/>
</dbReference>
<dbReference type="GO" id="GO:0000976">
    <property type="term" value="F:transcription cis-regulatory region binding"/>
    <property type="evidence" value="ECO:0007669"/>
    <property type="project" value="TreeGrafter"/>
</dbReference>
<evidence type="ECO:0000313" key="4">
    <source>
        <dbReference type="EMBL" id="VVC31084.1"/>
    </source>
</evidence>
<feature type="repeat" description="ANK" evidence="3">
    <location>
        <begin position="129"/>
        <end position="161"/>
    </location>
</feature>
<dbReference type="InterPro" id="IPR036770">
    <property type="entry name" value="Ankyrin_rpt-contain_sf"/>
</dbReference>
<dbReference type="InterPro" id="IPR002110">
    <property type="entry name" value="Ankyrin_rpt"/>
</dbReference>
<keyword evidence="5" id="KW-1185">Reference proteome</keyword>
<dbReference type="GO" id="GO:0045944">
    <property type="term" value="P:positive regulation of transcription by RNA polymerase II"/>
    <property type="evidence" value="ECO:0007669"/>
    <property type="project" value="TreeGrafter"/>
</dbReference>
<dbReference type="Gene3D" id="1.25.40.20">
    <property type="entry name" value="Ankyrin repeat-containing domain"/>
    <property type="match status" value="2"/>
</dbReference>
<accession>A0A5E4MJK3</accession>
<dbReference type="Pfam" id="PF12796">
    <property type="entry name" value="Ank_2"/>
    <property type="match status" value="1"/>
</dbReference>
<dbReference type="OrthoDB" id="19174at2759"/>